<evidence type="ECO:0000313" key="2">
    <source>
        <dbReference type="EMBL" id="EEY16347.1"/>
    </source>
</evidence>
<dbReference type="HOGENOM" id="CLU_1688079_0_0_1"/>
<proteinExistence type="predicted"/>
<dbReference type="KEGG" id="val:VDBG_02456"/>
<dbReference type="AlphaFoldDB" id="C9SAQ8"/>
<keyword evidence="1" id="KW-0472">Membrane</keyword>
<gene>
    <name evidence="2" type="ORF">VDBG_02456</name>
</gene>
<dbReference type="RefSeq" id="XP_003008268.1">
    <property type="nucleotide sequence ID" value="XM_003008222.1"/>
</dbReference>
<name>C9SAQ8_VERA1</name>
<keyword evidence="1" id="KW-0812">Transmembrane</keyword>
<organism evidence="3">
    <name type="scientific">Verticillium alfalfae (strain VaMs.102 / ATCC MYA-4576 / FGSC 10136)</name>
    <name type="common">Verticillium wilt of alfalfa</name>
    <name type="synonym">Verticillium albo-atrum</name>
    <dbReference type="NCBI Taxonomy" id="526221"/>
    <lineage>
        <taxon>Eukaryota</taxon>
        <taxon>Fungi</taxon>
        <taxon>Dikarya</taxon>
        <taxon>Ascomycota</taxon>
        <taxon>Pezizomycotina</taxon>
        <taxon>Sordariomycetes</taxon>
        <taxon>Hypocreomycetidae</taxon>
        <taxon>Glomerellales</taxon>
        <taxon>Plectosphaerellaceae</taxon>
        <taxon>Verticillium</taxon>
    </lineage>
</organism>
<dbReference type="Proteomes" id="UP000008698">
    <property type="component" value="Unassembled WGS sequence"/>
</dbReference>
<accession>C9SAQ8</accession>
<sequence length="156" mass="16207">MNSWSSSRAVDLRHFLKRFMIDVQVPQGQAIVRVGPRIVLGVSVMGPPPTGGGAGVVTPGGGFVVVVVLVVLVVVVRGFEVVVACVFEVDVVVDDVLSVVLDDVAGFVVAGLVVVRMAVEVVRVGVETLNVELVLDVVVTVTAVDSVGRLVPPFPG</sequence>
<keyword evidence="3" id="KW-1185">Reference proteome</keyword>
<keyword evidence="1" id="KW-1133">Transmembrane helix</keyword>
<dbReference type="GeneID" id="9533962"/>
<feature type="transmembrane region" description="Helical" evidence="1">
    <location>
        <begin position="63"/>
        <end position="87"/>
    </location>
</feature>
<reference evidence="3" key="1">
    <citation type="journal article" date="2011" name="PLoS Pathog.">
        <title>Comparative genomics yields insights into niche adaptation of plant vascular wilt pathogens.</title>
        <authorList>
            <person name="Klosterman S.J."/>
            <person name="Subbarao K.V."/>
            <person name="Kang S."/>
            <person name="Veronese P."/>
            <person name="Gold S.E."/>
            <person name="Thomma B.P.H.J."/>
            <person name="Chen Z."/>
            <person name="Henrissat B."/>
            <person name="Lee Y.-H."/>
            <person name="Park J."/>
            <person name="Garcia-Pedrajas M.D."/>
            <person name="Barbara D.J."/>
            <person name="Anchieta A."/>
            <person name="de Jonge R."/>
            <person name="Santhanam P."/>
            <person name="Maruthachalam K."/>
            <person name="Atallah Z."/>
            <person name="Amyotte S.G."/>
            <person name="Paz Z."/>
            <person name="Inderbitzin P."/>
            <person name="Hayes R.J."/>
            <person name="Heiman D.I."/>
            <person name="Young S."/>
            <person name="Zeng Q."/>
            <person name="Engels R."/>
            <person name="Galagan J."/>
            <person name="Cuomo C.A."/>
            <person name="Dobinson K.F."/>
            <person name="Ma L.-J."/>
        </authorList>
    </citation>
    <scope>NUCLEOTIDE SEQUENCE [LARGE SCALE GENOMIC DNA]</scope>
    <source>
        <strain evidence="3">VaMs.102 / ATCC MYA-4576 / FGSC 10136</strain>
    </source>
</reference>
<evidence type="ECO:0000313" key="3">
    <source>
        <dbReference type="Proteomes" id="UP000008698"/>
    </source>
</evidence>
<protein>
    <submittedName>
        <fullName evidence="2">Predicted protein</fullName>
    </submittedName>
</protein>
<evidence type="ECO:0000256" key="1">
    <source>
        <dbReference type="SAM" id="Phobius"/>
    </source>
</evidence>
<dbReference type="EMBL" id="DS985215">
    <property type="protein sequence ID" value="EEY16347.1"/>
    <property type="molecule type" value="Genomic_DNA"/>
</dbReference>